<protein>
    <recommendedName>
        <fullName evidence="9">DDE Tnp4 domain-containing protein</fullName>
    </recommendedName>
</protein>
<keyword evidence="7" id="KW-0539">Nucleus</keyword>
<dbReference type="GO" id="GO:0004518">
    <property type="term" value="F:nuclease activity"/>
    <property type="evidence" value="ECO:0007669"/>
    <property type="project" value="UniProtKB-KW"/>
</dbReference>
<dbReference type="PANTHER" id="PTHR22930:SF242">
    <property type="entry name" value="LOW PROTEIN: NUCLEASE-LIKE PROTEIN"/>
    <property type="match status" value="1"/>
</dbReference>
<keyword evidence="6" id="KW-0378">Hydrolase</keyword>
<proteinExistence type="inferred from homology"/>
<accession>A0A8J5KY55</accession>
<comment type="similarity">
    <text evidence="3">Belongs to the HARBI1 family.</text>
</comment>
<evidence type="ECO:0000313" key="11">
    <source>
        <dbReference type="Proteomes" id="UP000734854"/>
    </source>
</evidence>
<feature type="region of interest" description="Disordered" evidence="8">
    <location>
        <begin position="1"/>
        <end position="29"/>
    </location>
</feature>
<keyword evidence="11" id="KW-1185">Reference proteome</keyword>
<evidence type="ECO:0000256" key="7">
    <source>
        <dbReference type="ARBA" id="ARBA00023242"/>
    </source>
</evidence>
<dbReference type="InterPro" id="IPR045249">
    <property type="entry name" value="HARBI1-like"/>
</dbReference>
<dbReference type="InterPro" id="IPR027806">
    <property type="entry name" value="HARBI1_dom"/>
</dbReference>
<evidence type="ECO:0000256" key="3">
    <source>
        <dbReference type="ARBA" id="ARBA00006958"/>
    </source>
</evidence>
<evidence type="ECO:0000256" key="4">
    <source>
        <dbReference type="ARBA" id="ARBA00022722"/>
    </source>
</evidence>
<feature type="compositionally biased region" description="Pro residues" evidence="8">
    <location>
        <begin position="14"/>
        <end position="28"/>
    </location>
</feature>
<comment type="cofactor">
    <cofactor evidence="1">
        <name>a divalent metal cation</name>
        <dbReference type="ChEBI" id="CHEBI:60240"/>
    </cofactor>
</comment>
<dbReference type="EMBL" id="JACMSC010000011">
    <property type="protein sequence ID" value="KAG6500784.1"/>
    <property type="molecule type" value="Genomic_DNA"/>
</dbReference>
<dbReference type="Proteomes" id="UP000734854">
    <property type="component" value="Unassembled WGS sequence"/>
</dbReference>
<feature type="region of interest" description="Disordered" evidence="8">
    <location>
        <begin position="467"/>
        <end position="490"/>
    </location>
</feature>
<dbReference type="GO" id="GO:0046872">
    <property type="term" value="F:metal ion binding"/>
    <property type="evidence" value="ECO:0007669"/>
    <property type="project" value="UniProtKB-KW"/>
</dbReference>
<name>A0A8J5KY55_ZINOF</name>
<organism evidence="10 11">
    <name type="scientific">Zingiber officinale</name>
    <name type="common">Ginger</name>
    <name type="synonym">Amomum zingiber</name>
    <dbReference type="NCBI Taxonomy" id="94328"/>
    <lineage>
        <taxon>Eukaryota</taxon>
        <taxon>Viridiplantae</taxon>
        <taxon>Streptophyta</taxon>
        <taxon>Embryophyta</taxon>
        <taxon>Tracheophyta</taxon>
        <taxon>Spermatophyta</taxon>
        <taxon>Magnoliopsida</taxon>
        <taxon>Liliopsida</taxon>
        <taxon>Zingiberales</taxon>
        <taxon>Zingiberaceae</taxon>
        <taxon>Zingiber</taxon>
    </lineage>
</organism>
<dbReference type="GO" id="GO:0016787">
    <property type="term" value="F:hydrolase activity"/>
    <property type="evidence" value="ECO:0007669"/>
    <property type="project" value="UniProtKB-KW"/>
</dbReference>
<dbReference type="Pfam" id="PF13359">
    <property type="entry name" value="DDE_Tnp_4"/>
    <property type="match status" value="1"/>
</dbReference>
<dbReference type="PANTHER" id="PTHR22930">
    <property type="match status" value="1"/>
</dbReference>
<evidence type="ECO:0000259" key="9">
    <source>
        <dbReference type="Pfam" id="PF13359"/>
    </source>
</evidence>
<dbReference type="AlphaFoldDB" id="A0A8J5KY55"/>
<reference evidence="10 11" key="1">
    <citation type="submission" date="2020-08" db="EMBL/GenBank/DDBJ databases">
        <title>Plant Genome Project.</title>
        <authorList>
            <person name="Zhang R.-G."/>
        </authorList>
    </citation>
    <scope>NUCLEOTIDE SEQUENCE [LARGE SCALE GENOMIC DNA]</scope>
    <source>
        <tissue evidence="10">Rhizome</tissue>
    </source>
</reference>
<evidence type="ECO:0000256" key="6">
    <source>
        <dbReference type="ARBA" id="ARBA00022801"/>
    </source>
</evidence>
<dbReference type="GO" id="GO:0005634">
    <property type="term" value="C:nucleus"/>
    <property type="evidence" value="ECO:0007669"/>
    <property type="project" value="UniProtKB-SubCell"/>
</dbReference>
<comment type="subcellular location">
    <subcellularLocation>
        <location evidence="2">Nucleus</location>
    </subcellularLocation>
</comment>
<evidence type="ECO:0000256" key="5">
    <source>
        <dbReference type="ARBA" id="ARBA00022723"/>
    </source>
</evidence>
<evidence type="ECO:0000256" key="2">
    <source>
        <dbReference type="ARBA" id="ARBA00004123"/>
    </source>
</evidence>
<keyword evidence="4" id="KW-0540">Nuclease</keyword>
<keyword evidence="5" id="KW-0479">Metal-binding</keyword>
<gene>
    <name evidence="10" type="ORF">ZIOFF_040639</name>
</gene>
<evidence type="ECO:0000256" key="1">
    <source>
        <dbReference type="ARBA" id="ARBA00001968"/>
    </source>
</evidence>
<sequence>MVGGSKRRSSTAAPPTPSRPATKNPPSPLTAEELTPFLDILSSALSGSLRFRSSADLALLPSQYLDLDSSIAAAAESLSGLLSVLPPHSLSIDLPPPPSAPWFSRFLASAAVDDVRWAESFRMSKRSFGALLQSLYPALQSDLSVPADVKLGAALFRLAHAAPYRAVAHRFGLPSQEAACRSFYEVCKAAVDRLGHLFDFSSDLERVVRGFDRLLLPNCCGVLGFTRFTVEGTARGGSIVAQGLVDSEGRFLDISVGWHGSTTPAEIVTKSKLSKTQALLLGTASSTRELNGGSLPKYLLGGSCCPLLHWLLTPYRDGESSSNSSKAATFNHFHACAMELVNRAFARLRMQWRLLPASWKEECVQALPYVVVTSCLLHNFLIKSGDFMADGTDTSAMQQEFPNFDGKDDENGQRIREILATHLARNVLAFAKCNAANLWLPMSIVNVCFVLFSRIVEDGRVTEMTSNGEWGQWKKKSTPKEGKPSSPTGMKRCMGRLKDAWLHAPEPYNGECLARMVEEKSHWSKELHGWLEGNMVSMDPPILSDAGVFPRCQ</sequence>
<feature type="domain" description="DDE Tnp4" evidence="9">
    <location>
        <begin position="238"/>
        <end position="379"/>
    </location>
</feature>
<evidence type="ECO:0000313" key="10">
    <source>
        <dbReference type="EMBL" id="KAG6500784.1"/>
    </source>
</evidence>
<comment type="caution">
    <text evidence="10">The sequence shown here is derived from an EMBL/GenBank/DDBJ whole genome shotgun (WGS) entry which is preliminary data.</text>
</comment>
<evidence type="ECO:0000256" key="8">
    <source>
        <dbReference type="SAM" id="MobiDB-lite"/>
    </source>
</evidence>